<evidence type="ECO:0000256" key="7">
    <source>
        <dbReference type="SAM" id="MobiDB-lite"/>
    </source>
</evidence>
<keyword evidence="6 8" id="KW-0472">Membrane</keyword>
<dbReference type="EMBL" id="JACCCZ010000001">
    <property type="protein sequence ID" value="NYG00595.1"/>
    <property type="molecule type" value="Genomic_DNA"/>
</dbReference>
<dbReference type="RefSeq" id="WP_073577103.1">
    <property type="nucleotide sequence ID" value="NZ_BAAAJZ010000005.1"/>
</dbReference>
<reference evidence="9 12" key="1">
    <citation type="submission" date="2020-07" db="EMBL/GenBank/DDBJ databases">
        <title>Sequencing the genomes of 1000 actinobacteria strains.</title>
        <authorList>
            <person name="Klenk H.-P."/>
        </authorList>
    </citation>
    <scope>NUCLEOTIDE SEQUENCE [LARGE SCALE GENOMIC DNA]</scope>
    <source>
        <strain evidence="10 11">DSM 44104</strain>
        <strain evidence="9 12">DSM 44749</strain>
    </source>
</reference>
<comment type="subcellular location">
    <subcellularLocation>
        <location evidence="1">Cell membrane</location>
        <topology evidence="1">Multi-pass membrane protein</topology>
    </subcellularLocation>
</comment>
<dbReference type="CDD" id="cd06173">
    <property type="entry name" value="MFS_MefA_like"/>
    <property type="match status" value="1"/>
</dbReference>
<keyword evidence="12" id="KW-1185">Reference proteome</keyword>
<feature type="transmembrane region" description="Helical" evidence="8">
    <location>
        <begin position="383"/>
        <end position="406"/>
    </location>
</feature>
<feature type="transmembrane region" description="Helical" evidence="8">
    <location>
        <begin position="326"/>
        <end position="344"/>
    </location>
</feature>
<keyword evidence="4 8" id="KW-0812">Transmembrane</keyword>
<evidence type="ECO:0000256" key="3">
    <source>
        <dbReference type="ARBA" id="ARBA00022475"/>
    </source>
</evidence>
<evidence type="ECO:0000313" key="12">
    <source>
        <dbReference type="Proteomes" id="UP000549695"/>
    </source>
</evidence>
<dbReference type="Gene3D" id="1.20.1250.20">
    <property type="entry name" value="MFS general substrate transporter like domains"/>
    <property type="match status" value="1"/>
</dbReference>
<feature type="transmembrane region" description="Helical" evidence="8">
    <location>
        <begin position="64"/>
        <end position="85"/>
    </location>
</feature>
<evidence type="ECO:0000313" key="11">
    <source>
        <dbReference type="Proteomes" id="UP000232453"/>
    </source>
</evidence>
<dbReference type="GO" id="GO:0005886">
    <property type="term" value="C:plasma membrane"/>
    <property type="evidence" value="ECO:0007669"/>
    <property type="project" value="UniProtKB-SubCell"/>
</dbReference>
<accession>A0AA44UU57</accession>
<organism evidence="9 12">
    <name type="scientific">Pseudonocardia alni</name>
    <name type="common">Amycolata alni</name>
    <dbReference type="NCBI Taxonomy" id="33907"/>
    <lineage>
        <taxon>Bacteria</taxon>
        <taxon>Bacillati</taxon>
        <taxon>Actinomycetota</taxon>
        <taxon>Actinomycetes</taxon>
        <taxon>Pseudonocardiales</taxon>
        <taxon>Pseudonocardiaceae</taxon>
        <taxon>Pseudonocardia</taxon>
    </lineage>
</organism>
<dbReference type="Proteomes" id="UP000549695">
    <property type="component" value="Unassembled WGS sequence"/>
</dbReference>
<evidence type="ECO:0000256" key="5">
    <source>
        <dbReference type="ARBA" id="ARBA00022989"/>
    </source>
</evidence>
<evidence type="ECO:0000256" key="4">
    <source>
        <dbReference type="ARBA" id="ARBA00022692"/>
    </source>
</evidence>
<dbReference type="PANTHER" id="PTHR23513">
    <property type="entry name" value="INTEGRAL MEMBRANE EFFLUX PROTEIN-RELATED"/>
    <property type="match status" value="1"/>
</dbReference>
<feature type="transmembrane region" description="Helical" evidence="8">
    <location>
        <begin position="293"/>
        <end position="317"/>
    </location>
</feature>
<proteinExistence type="predicted"/>
<dbReference type="AlphaFoldDB" id="A0A852W2G2"/>
<evidence type="ECO:0000256" key="1">
    <source>
        <dbReference type="ARBA" id="ARBA00004651"/>
    </source>
</evidence>
<dbReference type="SUPFAM" id="SSF103473">
    <property type="entry name" value="MFS general substrate transporter"/>
    <property type="match status" value="1"/>
</dbReference>
<dbReference type="Proteomes" id="UP000232453">
    <property type="component" value="Unassembled WGS sequence"/>
</dbReference>
<dbReference type="Pfam" id="PF05977">
    <property type="entry name" value="MFS_3"/>
    <property type="match status" value="1"/>
</dbReference>
<dbReference type="PANTHER" id="PTHR23513:SF11">
    <property type="entry name" value="STAPHYLOFERRIN A TRANSPORTER"/>
    <property type="match status" value="1"/>
</dbReference>
<comment type="caution">
    <text evidence="9">The sequence shown here is derived from an EMBL/GenBank/DDBJ whole genome shotgun (WGS) entry which is preliminary data.</text>
</comment>
<sequence>MVERGGSGTGGDEPRDPDPAAGVRGPFSVPDFRALWTAEILSVAGDQVARVALTVLVLSETGSVAWSAGVYALTFLPALLGGLLLGHLADRWPRRRLLIGTDLVRAGLVVAMAVPGPGLPVLGTLLVLVVLLGGPHTAARSALLPDLLSGDLLARGLALRQVSVQVAQVAGFAGGGLLVATLTPRGALLVDAATFVGSAVLVALGVRSRHAAVAAGPSAATAAETAAASEPGSATRWAARSGAWWRSALAGLPVVFGHPRRRSLALMAWMLGIFVLPEALAAAYAVAIGAGPAATGLLMAADPAGSAVGALLVAYVLPARLRERGLVPLAVGAALPLALTPLAAGLWQAVALWAVSGACATACLIAAQSGFARATPSAVRGSAVGVAASGLVATQGVAVLAGGMLAEWTAPATALGVFGAVGIVLALGAVRMLRSAGPGAVA</sequence>
<keyword evidence="5 8" id="KW-1133">Transmembrane helix</keyword>
<feature type="region of interest" description="Disordered" evidence="7">
    <location>
        <begin position="1"/>
        <end position="23"/>
    </location>
</feature>
<feature type="transmembrane region" description="Helical" evidence="8">
    <location>
        <begin position="188"/>
        <end position="206"/>
    </location>
</feature>
<gene>
    <name evidence="10" type="ORF">ATL51_5398</name>
    <name evidence="9" type="ORF">HDA37_000880</name>
</gene>
<dbReference type="EMBL" id="PHUJ01000003">
    <property type="protein sequence ID" value="PKB33632.1"/>
    <property type="molecule type" value="Genomic_DNA"/>
</dbReference>
<feature type="compositionally biased region" description="Gly residues" evidence="7">
    <location>
        <begin position="1"/>
        <end position="11"/>
    </location>
</feature>
<dbReference type="InterPro" id="IPR036259">
    <property type="entry name" value="MFS_trans_sf"/>
</dbReference>
<protein>
    <submittedName>
        <fullName evidence="9">MFS family permease</fullName>
    </submittedName>
    <submittedName>
        <fullName evidence="10">Transmembrane secretion effector</fullName>
    </submittedName>
</protein>
<evidence type="ECO:0000313" key="9">
    <source>
        <dbReference type="EMBL" id="NYG00595.1"/>
    </source>
</evidence>
<feature type="transmembrane region" description="Helical" evidence="8">
    <location>
        <begin position="350"/>
        <end position="371"/>
    </location>
</feature>
<keyword evidence="2" id="KW-0813">Transport</keyword>
<dbReference type="GeneID" id="98050696"/>
<dbReference type="InterPro" id="IPR010290">
    <property type="entry name" value="TM_effector"/>
</dbReference>
<evidence type="ECO:0000256" key="8">
    <source>
        <dbReference type="SAM" id="Phobius"/>
    </source>
</evidence>
<keyword evidence="3" id="KW-1003">Cell membrane</keyword>
<accession>A0A852W2G2</accession>
<evidence type="ECO:0000256" key="2">
    <source>
        <dbReference type="ARBA" id="ARBA00022448"/>
    </source>
</evidence>
<name>A0A852W2G2_PSEA5</name>
<feature type="transmembrane region" description="Helical" evidence="8">
    <location>
        <begin position="412"/>
        <end position="430"/>
    </location>
</feature>
<evidence type="ECO:0000313" key="10">
    <source>
        <dbReference type="EMBL" id="PKB33632.1"/>
    </source>
</evidence>
<feature type="transmembrane region" description="Helical" evidence="8">
    <location>
        <begin position="266"/>
        <end position="287"/>
    </location>
</feature>
<evidence type="ECO:0000256" key="6">
    <source>
        <dbReference type="ARBA" id="ARBA00023136"/>
    </source>
</evidence>